<evidence type="ECO:0000313" key="2">
    <source>
        <dbReference type="EMBL" id="MDC7675962.1"/>
    </source>
</evidence>
<dbReference type="EMBL" id="JAQQKV010000001">
    <property type="protein sequence ID" value="MDC7675962.1"/>
    <property type="molecule type" value="Genomic_DNA"/>
</dbReference>
<feature type="signal peptide" evidence="1">
    <location>
        <begin position="1"/>
        <end position="24"/>
    </location>
</feature>
<accession>A0ABT5HI88</accession>
<name>A0ABT5HI88_9CAUL</name>
<protein>
    <submittedName>
        <fullName evidence="2">Uncharacterized protein</fullName>
    </submittedName>
</protein>
<organism evidence="2 3">
    <name type="scientific">Asticcacaulis machinosus</name>
    <dbReference type="NCBI Taxonomy" id="2984211"/>
    <lineage>
        <taxon>Bacteria</taxon>
        <taxon>Pseudomonadati</taxon>
        <taxon>Pseudomonadota</taxon>
        <taxon>Alphaproteobacteria</taxon>
        <taxon>Caulobacterales</taxon>
        <taxon>Caulobacteraceae</taxon>
        <taxon>Asticcacaulis</taxon>
    </lineage>
</organism>
<gene>
    <name evidence="2" type="ORF">PQU98_07470</name>
</gene>
<keyword evidence="3" id="KW-1185">Reference proteome</keyword>
<evidence type="ECO:0000256" key="1">
    <source>
        <dbReference type="SAM" id="SignalP"/>
    </source>
</evidence>
<feature type="chain" id="PRO_5047412536" evidence="1">
    <location>
        <begin position="25"/>
        <end position="290"/>
    </location>
</feature>
<dbReference type="Proteomes" id="UP001218579">
    <property type="component" value="Unassembled WGS sequence"/>
</dbReference>
<dbReference type="RefSeq" id="WP_272744277.1">
    <property type="nucleotide sequence ID" value="NZ_JAQQKV010000001.1"/>
</dbReference>
<comment type="caution">
    <text evidence="2">The sequence shown here is derived from an EMBL/GenBank/DDBJ whole genome shotgun (WGS) entry which is preliminary data.</text>
</comment>
<reference evidence="2 3" key="1">
    <citation type="submission" date="2023-01" db="EMBL/GenBank/DDBJ databases">
        <title>Novel species of the genus Asticcacaulis isolated from rivers.</title>
        <authorList>
            <person name="Lu H."/>
        </authorList>
    </citation>
    <scope>NUCLEOTIDE SEQUENCE [LARGE SCALE GENOMIC DNA]</scope>
    <source>
        <strain evidence="2 3">LKC15W</strain>
    </source>
</reference>
<proteinExistence type="predicted"/>
<keyword evidence="1" id="KW-0732">Signal</keyword>
<sequence>MFKSIVRMGAITAMIGIGVSPVLAQTGDNWSVKAAQNGGKSAAAHAVAPLRMMELACNGRTPMLGVGVALNAQVATVPITFSAPGAAPVTLTLTRMGNSQAFVAPLQNTALLDLLSSQNSVTAQIAGRSGIISLSGAQAALKTALAGCYAPQVASAKPAQSTPASSPAGVDVTHAGFPFKIGRYITGKDCNRKTMDYALFDISKTLSHEYEADGSTHFRKIVKVAEGTYLISEQSDFVDFVSNDSPDKNPMDVVKYVSTGPNSFRTIAKDYTADYLWCAPTTTAGRYGKY</sequence>
<evidence type="ECO:0000313" key="3">
    <source>
        <dbReference type="Proteomes" id="UP001218579"/>
    </source>
</evidence>